<keyword evidence="2" id="KW-1185">Reference proteome</keyword>
<dbReference type="EMBL" id="LNDJ01000068">
    <property type="protein sequence ID" value="KRU22409.1"/>
    <property type="molecule type" value="Genomic_DNA"/>
</dbReference>
<evidence type="ECO:0000313" key="2">
    <source>
        <dbReference type="Proteomes" id="UP000051202"/>
    </source>
</evidence>
<dbReference type="Proteomes" id="UP000051202">
    <property type="component" value="Unassembled WGS sequence"/>
</dbReference>
<organism evidence="1 2">
    <name type="scientific">Psychrobacter piscatorii</name>
    <dbReference type="NCBI Taxonomy" id="554343"/>
    <lineage>
        <taxon>Bacteria</taxon>
        <taxon>Pseudomonadati</taxon>
        <taxon>Pseudomonadota</taxon>
        <taxon>Gammaproteobacteria</taxon>
        <taxon>Moraxellales</taxon>
        <taxon>Moraxellaceae</taxon>
        <taxon>Psychrobacter</taxon>
    </lineage>
</organism>
<reference evidence="1 2" key="1">
    <citation type="submission" date="2015-11" db="EMBL/GenBank/DDBJ databases">
        <title>Permanent draft genome of Psychrobacter piscatorii LQ58.</title>
        <authorList>
            <person name="Zhou M."/>
            <person name="Dong B."/>
            <person name="Liu Q."/>
        </authorList>
    </citation>
    <scope>NUCLEOTIDE SEQUENCE [LARGE SCALE GENOMIC DNA]</scope>
    <source>
        <strain evidence="1 2">LQ58</strain>
    </source>
</reference>
<dbReference type="RefSeq" id="WP_058024801.1">
    <property type="nucleotide sequence ID" value="NZ_LNDJ01000068.1"/>
</dbReference>
<protein>
    <submittedName>
        <fullName evidence="1">Uncharacterized protein</fullName>
    </submittedName>
</protein>
<gene>
    <name evidence="1" type="ORF">AS194_08490</name>
</gene>
<comment type="caution">
    <text evidence="1">The sequence shown here is derived from an EMBL/GenBank/DDBJ whole genome shotgun (WGS) entry which is preliminary data.</text>
</comment>
<dbReference type="AlphaFoldDB" id="A0A0T6DR21"/>
<evidence type="ECO:0000313" key="1">
    <source>
        <dbReference type="EMBL" id="KRU22409.1"/>
    </source>
</evidence>
<sequence length="77" mass="8783">MIKSGDKLICTCGNDFFIEGSVYTVGSIISDKFFQINVGANDEYWYATKDSEGIYVRFNEEDHLVNDAFFALLKHQC</sequence>
<name>A0A0T6DR21_9GAMM</name>
<proteinExistence type="predicted"/>
<accession>A0A0T6DR21</accession>